<dbReference type="Proteomes" id="UP000323317">
    <property type="component" value="Unassembled WGS sequence"/>
</dbReference>
<name>A0A5D4KIZ5_9BACI</name>
<reference evidence="1 2" key="1">
    <citation type="submission" date="2019-08" db="EMBL/GenBank/DDBJ databases">
        <title>Bacillus genomes from the desert of Cuatro Cienegas, Coahuila.</title>
        <authorList>
            <person name="Olmedo-Alvarez G."/>
        </authorList>
    </citation>
    <scope>NUCLEOTIDE SEQUENCE [LARGE SCALE GENOMIC DNA]</scope>
    <source>
        <strain evidence="1 2">CH40_1T</strain>
    </source>
</reference>
<protein>
    <submittedName>
        <fullName evidence="1">Uncharacterized protein</fullName>
    </submittedName>
</protein>
<comment type="caution">
    <text evidence="1">The sequence shown here is derived from an EMBL/GenBank/DDBJ whole genome shotgun (WGS) entry which is preliminary data.</text>
</comment>
<proteinExistence type="predicted"/>
<organism evidence="1 2">
    <name type="scientific">Rossellomorea vietnamensis</name>
    <dbReference type="NCBI Taxonomy" id="218284"/>
    <lineage>
        <taxon>Bacteria</taxon>
        <taxon>Bacillati</taxon>
        <taxon>Bacillota</taxon>
        <taxon>Bacilli</taxon>
        <taxon>Bacillales</taxon>
        <taxon>Bacillaceae</taxon>
        <taxon>Rossellomorea</taxon>
    </lineage>
</organism>
<dbReference type="AlphaFoldDB" id="A0A5D4KIZ5"/>
<accession>A0A5D4KIZ5</accession>
<gene>
    <name evidence="1" type="ORF">FZC79_00095</name>
</gene>
<evidence type="ECO:0000313" key="1">
    <source>
        <dbReference type="EMBL" id="TYR77267.1"/>
    </source>
</evidence>
<dbReference type="RefSeq" id="WP_148944889.1">
    <property type="nucleotide sequence ID" value="NZ_VTEH01000001.1"/>
</dbReference>
<dbReference type="EMBL" id="VTEH01000001">
    <property type="protein sequence ID" value="TYR77267.1"/>
    <property type="molecule type" value="Genomic_DNA"/>
</dbReference>
<evidence type="ECO:0000313" key="2">
    <source>
        <dbReference type="Proteomes" id="UP000323317"/>
    </source>
</evidence>
<sequence>MDINIEQLAEEMPEFESHQEASEWFGNRFQGQFIFKEKDTLNGIPTYFYHIIKDVNSYNRYMNALSQEESEIEAAQSFYSYTTVLITDDGDIEISL</sequence>